<dbReference type="PANTHER" id="PTHR43767:SF1">
    <property type="entry name" value="NONRIBOSOMAL PEPTIDE SYNTHASE PES1 (EUROFUNG)-RELATED"/>
    <property type="match status" value="1"/>
</dbReference>
<feature type="domain" description="AMP-dependent synthetase/ligase" evidence="2">
    <location>
        <begin position="51"/>
        <end position="247"/>
    </location>
</feature>
<gene>
    <name evidence="4" type="primary">menE</name>
    <name evidence="4" type="ORF">BN10_470010</name>
</gene>
<dbReference type="Pfam" id="PF00501">
    <property type="entry name" value="AMP-binding"/>
    <property type="match status" value="1"/>
</dbReference>
<dbReference type="EMBL" id="CAIZ01000116">
    <property type="protein sequence ID" value="CCH69975.1"/>
    <property type="molecule type" value="Genomic_DNA"/>
</dbReference>
<reference evidence="4 5" key="1">
    <citation type="journal article" date="2013" name="ISME J.">
        <title>A metabolic model for members of the genus Tetrasphaera involved in enhanced biological phosphorus removal.</title>
        <authorList>
            <person name="Kristiansen R."/>
            <person name="Nguyen H.T.T."/>
            <person name="Saunders A.M."/>
            <person name="Nielsen J.L."/>
            <person name="Wimmer R."/>
            <person name="Le V.Q."/>
            <person name="McIlroy S.J."/>
            <person name="Petrovski S."/>
            <person name="Seviour R.J."/>
            <person name="Calteau A."/>
            <person name="Nielsen K.L."/>
            <person name="Nielsen P.H."/>
        </authorList>
    </citation>
    <scope>NUCLEOTIDE SEQUENCE [LARGE SCALE GENOMIC DNA]</scope>
    <source>
        <strain evidence="4 5">Lp2</strain>
    </source>
</reference>
<accession>N0E2L6</accession>
<organism evidence="4 5">
    <name type="scientific">Phycicoccus elongatus Lp2</name>
    <dbReference type="NCBI Taxonomy" id="1193181"/>
    <lineage>
        <taxon>Bacteria</taxon>
        <taxon>Bacillati</taxon>
        <taxon>Actinomycetota</taxon>
        <taxon>Actinomycetes</taxon>
        <taxon>Micrococcales</taxon>
        <taxon>Intrasporangiaceae</taxon>
        <taxon>Phycicoccus</taxon>
    </lineage>
</organism>
<dbReference type="NCBIfam" id="NF005877">
    <property type="entry name" value="PRK07824.1"/>
    <property type="match status" value="1"/>
</dbReference>
<dbReference type="RefSeq" id="WP_010849851.1">
    <property type="nucleotide sequence ID" value="NZ_HF570956.1"/>
</dbReference>
<dbReference type="Pfam" id="PF13193">
    <property type="entry name" value="AMP-binding_C"/>
    <property type="match status" value="1"/>
</dbReference>
<evidence type="ECO:0000259" key="3">
    <source>
        <dbReference type="Pfam" id="PF13193"/>
    </source>
</evidence>
<dbReference type="InterPro" id="IPR020845">
    <property type="entry name" value="AMP-binding_CS"/>
</dbReference>
<dbReference type="InterPro" id="IPR050237">
    <property type="entry name" value="ATP-dep_AMP-bd_enzyme"/>
</dbReference>
<evidence type="ECO:0000256" key="1">
    <source>
        <dbReference type="SAM" id="MobiDB-lite"/>
    </source>
</evidence>
<dbReference type="SUPFAM" id="SSF56801">
    <property type="entry name" value="Acetyl-CoA synthetase-like"/>
    <property type="match status" value="1"/>
</dbReference>
<evidence type="ECO:0000313" key="5">
    <source>
        <dbReference type="Proteomes" id="UP000013167"/>
    </source>
</evidence>
<dbReference type="eggNOG" id="COG0318">
    <property type="taxonomic scope" value="Bacteria"/>
</dbReference>
<evidence type="ECO:0000313" key="4">
    <source>
        <dbReference type="EMBL" id="CCH69975.1"/>
    </source>
</evidence>
<protein>
    <submittedName>
        <fullName evidence="4">Putative 2-succinylbenzoate--CoA ligase</fullName>
        <ecNumber evidence="4">6.2.1.26</ecNumber>
    </submittedName>
</protein>
<keyword evidence="4" id="KW-0436">Ligase</keyword>
<dbReference type="AlphaFoldDB" id="N0E2L6"/>
<sequence>MTSSPQAMTGRIEPLPLPSGPTVLAALPRLAEALRGHPIAPYAATSPPPLLPRVAPESLPDDLAVVVGTSGSTGDPKLAMLTASALAASIGATHRRLGGPGQWLLTLPAHHIAGLQVLLRGLVAGQEPIVTTTASVTDVVRGAAAMDPDARRYVSLVPTQVARLLEDDGGRDALRSFDAVLVGGAALPPRLRSTADREGVILVATYGMSETCGGCVYDGRPLEGTRVALDDDGRVHLGGPSLASGYLADPERTDSHFVADTAGERWFRTDDHGEFLPDGRLQVHGRLDDLITTGGLKVSPRLVEETIVAHCPGVIEALVVAVPDPEWGQAVGAIVTTASGTRLTREEVREALRGILPGHALPQRVRTVPAIPTRGPGKPDRRGAADLLSDG</sequence>
<evidence type="ECO:0000259" key="2">
    <source>
        <dbReference type="Pfam" id="PF00501"/>
    </source>
</evidence>
<name>N0E2L6_9MICO</name>
<dbReference type="InterPro" id="IPR045851">
    <property type="entry name" value="AMP-bd_C_sf"/>
</dbReference>
<dbReference type="PROSITE" id="PS00455">
    <property type="entry name" value="AMP_BINDING"/>
    <property type="match status" value="1"/>
</dbReference>
<proteinExistence type="predicted"/>
<dbReference type="InterPro" id="IPR025110">
    <property type="entry name" value="AMP-bd_C"/>
</dbReference>
<dbReference type="Proteomes" id="UP000013167">
    <property type="component" value="Unassembled WGS sequence"/>
</dbReference>
<comment type="caution">
    <text evidence="4">The sequence shown here is derived from an EMBL/GenBank/DDBJ whole genome shotgun (WGS) entry which is preliminary data.</text>
</comment>
<dbReference type="InterPro" id="IPR042099">
    <property type="entry name" value="ANL_N_sf"/>
</dbReference>
<dbReference type="PANTHER" id="PTHR43767">
    <property type="entry name" value="LONG-CHAIN-FATTY-ACID--COA LIGASE"/>
    <property type="match status" value="1"/>
</dbReference>
<dbReference type="STRING" id="1193181.BN10_470010"/>
<dbReference type="EC" id="6.2.1.26" evidence="4"/>
<dbReference type="Gene3D" id="3.40.50.12780">
    <property type="entry name" value="N-terminal domain of ligase-like"/>
    <property type="match status" value="1"/>
</dbReference>
<dbReference type="GO" id="GO:0008756">
    <property type="term" value="F:o-succinylbenzoate-CoA ligase activity"/>
    <property type="evidence" value="ECO:0007669"/>
    <property type="project" value="UniProtKB-EC"/>
</dbReference>
<dbReference type="InterPro" id="IPR000873">
    <property type="entry name" value="AMP-dep_synth/lig_dom"/>
</dbReference>
<feature type="region of interest" description="Disordered" evidence="1">
    <location>
        <begin position="369"/>
        <end position="391"/>
    </location>
</feature>
<keyword evidence="5" id="KW-1185">Reference proteome</keyword>
<feature type="domain" description="AMP-binding enzyme C-terminal" evidence="3">
    <location>
        <begin position="305"/>
        <end position="378"/>
    </location>
</feature>
<dbReference type="Gene3D" id="3.30.300.30">
    <property type="match status" value="1"/>
</dbReference>
<dbReference type="HOGENOM" id="CLU_000022_59_3_11"/>